<accession>A0A4Y8AA13</accession>
<keyword evidence="2" id="KW-0229">DNA integration</keyword>
<dbReference type="InterPro" id="IPR050090">
    <property type="entry name" value="Tyrosine_recombinase_XerCD"/>
</dbReference>
<dbReference type="PANTHER" id="PTHR30349">
    <property type="entry name" value="PHAGE INTEGRASE-RELATED"/>
    <property type="match status" value="1"/>
</dbReference>
<feature type="domain" description="Core-binding (CB)" evidence="7">
    <location>
        <begin position="99"/>
        <end position="181"/>
    </location>
</feature>
<dbReference type="GO" id="GO:0015074">
    <property type="term" value="P:DNA integration"/>
    <property type="evidence" value="ECO:0007669"/>
    <property type="project" value="UniProtKB-KW"/>
</dbReference>
<dbReference type="OrthoDB" id="1094492at2"/>
<reference evidence="8 11" key="3">
    <citation type="submission" date="2020-08" db="EMBL/GenBank/DDBJ databases">
        <title>Genomic Encyclopedia of Type Strains, Phase IV (KMG-IV): sequencing the most valuable type-strain genomes for metagenomic binning, comparative biology and taxonomic classification.</title>
        <authorList>
            <person name="Goeker M."/>
        </authorList>
    </citation>
    <scope>NUCLEOTIDE SEQUENCE [LARGE SCALE GENOMIC DNA]</scope>
    <source>
        <strain evidence="8 11">DSM 100995</strain>
    </source>
</reference>
<dbReference type="InterPro" id="IPR013762">
    <property type="entry name" value="Integrase-like_cat_sf"/>
</dbReference>
<evidence type="ECO:0000256" key="1">
    <source>
        <dbReference type="ARBA" id="ARBA00008857"/>
    </source>
</evidence>
<name>A0A4Y8AA13_9SPHI</name>
<sequence length="412" mass="48326">MYVRPRIILVENHQKKDGKYPVKVRICYLRKTKDFRTPLSLTKEEYVNAILPNPPKKYKEIRHQLDALTAKANEVISCIENFTFQKFKDGFYNIKKESSNVYSVFEEFIKMKLVSGCYKTSVNYNTAMESFKSFRPLLNFYDVDTQFLFKYQDWMINAKGKSETTVSIYCRALRAIINYSISKNYLKKDFEYPFGKYKYQIPGGRKVKKALTLDAVEAIFNFQAKPYSMEDRAKDFWLFSYMCNGMNVNDIIRLKASNIDGNMIRYHRGKTFRTTQSNRPLISISFEEEIIIIINKWGNLNPNGDDYIFPILDKNDKNDEAITKKKELFTDSLNKHFGRICEKLEFQNPKITMIYARHTAATVLKKANIPIFQIQESLGHTKPETTKNYLGDFDDDSKIEVTKSLMRFKKAV</sequence>
<keyword evidence="11" id="KW-1185">Reference proteome</keyword>
<reference evidence="9" key="2">
    <citation type="submission" date="2019-03" db="EMBL/GenBank/DDBJ databases">
        <authorList>
            <person name="Yan Y.-Q."/>
            <person name="Du Z.-J."/>
        </authorList>
    </citation>
    <scope>NUCLEOTIDE SEQUENCE</scope>
    <source>
        <strain evidence="9">PP-F2FG21</strain>
    </source>
</reference>
<evidence type="ECO:0000313" key="11">
    <source>
        <dbReference type="Proteomes" id="UP000583101"/>
    </source>
</evidence>
<evidence type="ECO:0000259" key="6">
    <source>
        <dbReference type="PROSITE" id="PS51898"/>
    </source>
</evidence>
<dbReference type="Pfam" id="PF00589">
    <property type="entry name" value="Phage_integrase"/>
    <property type="match status" value="1"/>
</dbReference>
<dbReference type="GO" id="GO:0006310">
    <property type="term" value="P:DNA recombination"/>
    <property type="evidence" value="ECO:0007669"/>
    <property type="project" value="UniProtKB-KW"/>
</dbReference>
<dbReference type="SUPFAM" id="SSF56349">
    <property type="entry name" value="DNA breaking-rejoining enzymes"/>
    <property type="match status" value="1"/>
</dbReference>
<dbReference type="Pfam" id="PF17293">
    <property type="entry name" value="Arm-DNA-bind_5"/>
    <property type="match status" value="1"/>
</dbReference>
<evidence type="ECO:0000256" key="4">
    <source>
        <dbReference type="ARBA" id="ARBA00023172"/>
    </source>
</evidence>
<dbReference type="PANTHER" id="PTHR30349:SF64">
    <property type="entry name" value="PROPHAGE INTEGRASE INTD-RELATED"/>
    <property type="match status" value="1"/>
</dbReference>
<dbReference type="Proteomes" id="UP000297248">
    <property type="component" value="Unassembled WGS sequence"/>
</dbReference>
<dbReference type="Gene3D" id="1.10.150.130">
    <property type="match status" value="1"/>
</dbReference>
<dbReference type="AlphaFoldDB" id="A0A4Y8AA13"/>
<dbReference type="PROSITE" id="PS51898">
    <property type="entry name" value="TYR_RECOMBINASE"/>
    <property type="match status" value="1"/>
</dbReference>
<evidence type="ECO:0000313" key="8">
    <source>
        <dbReference type="EMBL" id="MBB3969920.1"/>
    </source>
</evidence>
<evidence type="ECO:0000313" key="9">
    <source>
        <dbReference type="EMBL" id="TEW65294.1"/>
    </source>
</evidence>
<dbReference type="Pfam" id="PF13102">
    <property type="entry name" value="Phage_int_SAM_5"/>
    <property type="match status" value="1"/>
</dbReference>
<dbReference type="GO" id="GO:0003677">
    <property type="term" value="F:DNA binding"/>
    <property type="evidence" value="ECO:0007669"/>
    <property type="project" value="UniProtKB-UniRule"/>
</dbReference>
<evidence type="ECO:0000256" key="5">
    <source>
        <dbReference type="PROSITE-ProRule" id="PRU01248"/>
    </source>
</evidence>
<dbReference type="InterPro" id="IPR044068">
    <property type="entry name" value="CB"/>
</dbReference>
<dbReference type="InterPro" id="IPR002104">
    <property type="entry name" value="Integrase_catalytic"/>
</dbReference>
<evidence type="ECO:0000256" key="3">
    <source>
        <dbReference type="ARBA" id="ARBA00023125"/>
    </source>
</evidence>
<evidence type="ECO:0000313" key="10">
    <source>
        <dbReference type="Proteomes" id="UP000297248"/>
    </source>
</evidence>
<reference evidence="9 10" key="1">
    <citation type="journal article" date="2016" name="Int. J. Syst. Evol. Microbiol.">
        <title>Proposal of Mucilaginibacter phyllosphaerae sp. nov. isolated from the phyllosphere of Galium album.</title>
        <authorList>
            <person name="Aydogan E.L."/>
            <person name="Busse H.J."/>
            <person name="Moser G."/>
            <person name="Muller C."/>
            <person name="Kampfer P."/>
            <person name="Glaeser S.P."/>
        </authorList>
    </citation>
    <scope>NUCLEOTIDE SEQUENCE [LARGE SCALE GENOMIC DNA]</scope>
    <source>
        <strain evidence="9 10">PP-F2FG21</strain>
    </source>
</reference>
<dbReference type="RefSeq" id="WP_134337366.1">
    <property type="nucleotide sequence ID" value="NZ_BMCZ01000005.1"/>
</dbReference>
<keyword evidence="3 5" id="KW-0238">DNA-binding</keyword>
<comment type="caution">
    <text evidence="9">The sequence shown here is derived from an EMBL/GenBank/DDBJ whole genome shotgun (WGS) entry which is preliminary data.</text>
</comment>
<dbReference type="InterPro" id="IPR025269">
    <property type="entry name" value="SAM-like_dom"/>
</dbReference>
<gene>
    <name evidence="9" type="ORF">E2R65_15390</name>
    <name evidence="8" type="ORF">GGR35_002533</name>
</gene>
<dbReference type="InterPro" id="IPR010998">
    <property type="entry name" value="Integrase_recombinase_N"/>
</dbReference>
<dbReference type="InterPro" id="IPR011010">
    <property type="entry name" value="DNA_brk_join_enz"/>
</dbReference>
<evidence type="ECO:0000256" key="2">
    <source>
        <dbReference type="ARBA" id="ARBA00022908"/>
    </source>
</evidence>
<dbReference type="EMBL" id="SNQG01000005">
    <property type="protein sequence ID" value="TEW65294.1"/>
    <property type="molecule type" value="Genomic_DNA"/>
</dbReference>
<keyword evidence="4" id="KW-0233">DNA recombination</keyword>
<dbReference type="Proteomes" id="UP000583101">
    <property type="component" value="Unassembled WGS sequence"/>
</dbReference>
<protein>
    <submittedName>
        <fullName evidence="8">Integrase</fullName>
    </submittedName>
</protein>
<organism evidence="9 10">
    <name type="scientific">Mucilaginibacter phyllosphaerae</name>
    <dbReference type="NCBI Taxonomy" id="1812349"/>
    <lineage>
        <taxon>Bacteria</taxon>
        <taxon>Pseudomonadati</taxon>
        <taxon>Bacteroidota</taxon>
        <taxon>Sphingobacteriia</taxon>
        <taxon>Sphingobacteriales</taxon>
        <taxon>Sphingobacteriaceae</taxon>
        <taxon>Mucilaginibacter</taxon>
    </lineage>
</organism>
<evidence type="ECO:0000259" key="7">
    <source>
        <dbReference type="PROSITE" id="PS51900"/>
    </source>
</evidence>
<dbReference type="EMBL" id="JACIEG010000004">
    <property type="protein sequence ID" value="MBB3969920.1"/>
    <property type="molecule type" value="Genomic_DNA"/>
</dbReference>
<dbReference type="InterPro" id="IPR035386">
    <property type="entry name" value="Arm-DNA-bind_5"/>
</dbReference>
<comment type="similarity">
    <text evidence="1">Belongs to the 'phage' integrase family.</text>
</comment>
<dbReference type="PROSITE" id="PS51900">
    <property type="entry name" value="CB"/>
    <property type="match status" value="1"/>
</dbReference>
<proteinExistence type="inferred from homology"/>
<feature type="domain" description="Tyr recombinase" evidence="6">
    <location>
        <begin position="206"/>
        <end position="403"/>
    </location>
</feature>
<dbReference type="Gene3D" id="1.10.443.10">
    <property type="entry name" value="Intergrase catalytic core"/>
    <property type="match status" value="1"/>
</dbReference>